<feature type="compositionally biased region" description="Polar residues" evidence="4">
    <location>
        <begin position="19"/>
        <end position="29"/>
    </location>
</feature>
<dbReference type="Pfam" id="PF12796">
    <property type="entry name" value="Ank_2"/>
    <property type="match status" value="2"/>
</dbReference>
<reference evidence="5" key="1">
    <citation type="submission" date="2023-06" db="EMBL/GenBank/DDBJ databases">
        <title>Genome-scale phylogeny and comparative genomics of the fungal order Sordariales.</title>
        <authorList>
            <consortium name="Lawrence Berkeley National Laboratory"/>
            <person name="Hensen N."/>
            <person name="Bonometti L."/>
            <person name="Westerberg I."/>
            <person name="Brannstrom I.O."/>
            <person name="Guillou S."/>
            <person name="Cros-Aarteil S."/>
            <person name="Calhoun S."/>
            <person name="Haridas S."/>
            <person name="Kuo A."/>
            <person name="Mondo S."/>
            <person name="Pangilinan J."/>
            <person name="Riley R."/>
            <person name="Labutti K."/>
            <person name="Andreopoulos B."/>
            <person name="Lipzen A."/>
            <person name="Chen C."/>
            <person name="Yanf M."/>
            <person name="Daum C."/>
            <person name="Ng V."/>
            <person name="Clum A."/>
            <person name="Steindorff A."/>
            <person name="Ohm R."/>
            <person name="Martin F."/>
            <person name="Silar P."/>
            <person name="Natvig D."/>
            <person name="Lalanne C."/>
            <person name="Gautier V."/>
            <person name="Ament-Velasquez S.L."/>
            <person name="Kruys A."/>
            <person name="Hutchinson M.I."/>
            <person name="Powell A.J."/>
            <person name="Barry K."/>
            <person name="Miller A.N."/>
            <person name="Grigoriev I.V."/>
            <person name="Debuchy R."/>
            <person name="Gladieux P."/>
            <person name="Thoren M.H."/>
            <person name="Johannesson H."/>
        </authorList>
    </citation>
    <scope>NUCLEOTIDE SEQUENCE</scope>
    <source>
        <strain evidence="5">CBS 307.81</strain>
    </source>
</reference>
<gene>
    <name evidence="5" type="ORF">QBC41DRAFT_241985</name>
</gene>
<dbReference type="Gene3D" id="1.25.40.20">
    <property type="entry name" value="Ankyrin repeat-containing domain"/>
    <property type="match status" value="2"/>
</dbReference>
<dbReference type="Proteomes" id="UP001174997">
    <property type="component" value="Unassembled WGS sequence"/>
</dbReference>
<proteinExistence type="predicted"/>
<organism evidence="5 6">
    <name type="scientific">Cercophora samala</name>
    <dbReference type="NCBI Taxonomy" id="330535"/>
    <lineage>
        <taxon>Eukaryota</taxon>
        <taxon>Fungi</taxon>
        <taxon>Dikarya</taxon>
        <taxon>Ascomycota</taxon>
        <taxon>Pezizomycotina</taxon>
        <taxon>Sordariomycetes</taxon>
        <taxon>Sordariomycetidae</taxon>
        <taxon>Sordariales</taxon>
        <taxon>Lasiosphaeriaceae</taxon>
        <taxon>Cercophora</taxon>
    </lineage>
</organism>
<dbReference type="EMBL" id="JAULSY010000008">
    <property type="protein sequence ID" value="KAK0673119.1"/>
    <property type="molecule type" value="Genomic_DNA"/>
</dbReference>
<feature type="region of interest" description="Disordered" evidence="4">
    <location>
        <begin position="1"/>
        <end position="45"/>
    </location>
</feature>
<evidence type="ECO:0000256" key="4">
    <source>
        <dbReference type="SAM" id="MobiDB-lite"/>
    </source>
</evidence>
<dbReference type="PANTHER" id="PTHR24161">
    <property type="entry name" value="ANK_REP_REGION DOMAIN-CONTAINING PROTEIN-RELATED"/>
    <property type="match status" value="1"/>
</dbReference>
<name>A0AA39ZL54_9PEZI</name>
<sequence>MPVPSTLTVRQPQPWDESPWSSPRTQSPTGLHYHTPKPIPEPFVRMGWQPKTRVPRQHSCREILKPGRNHTLVTPSIWVHTPRCRCAQDKVDREHQDQALFNTITTLSTTYRASLKLEAEITITAVPTKTNKTSHRRSRSSILFTRLLSSLAPSNLGGKQSHHPNIISIQHLADLCNGCSELDAARVITYLHDRKIPINSPNHLGFTPLLCALRSPLAKTRPKAHLAFVKFLLECGANPNLPSTGPSDPSTPLSVVCSLNSLPPDQTEAILKLLLDKGAAVDLAVPSPLGQTSTGKTTRQTALHIATLCSNSTALSFLLGYGNANPNPLSTSKNGPSVSPLHLAAHTDTVCASVLLKHGADPLARDQQGKTPLHWAAEYGYDVDLVELLMGYMKGEEKVEVVGDVLGKVVKHLENGHGRRGHVAVVEALLRQASLREGSRRVSRGIKQRLERLDGEWGWGPVFEAMVEECLSAETDRSARNSLSSGLSGETAVVEEAGKKGGEVVVVREGVITPN</sequence>
<evidence type="ECO:0000313" key="6">
    <source>
        <dbReference type="Proteomes" id="UP001174997"/>
    </source>
</evidence>
<keyword evidence="6" id="KW-1185">Reference proteome</keyword>
<feature type="compositionally biased region" description="Polar residues" evidence="4">
    <location>
        <begin position="1"/>
        <end position="11"/>
    </location>
</feature>
<evidence type="ECO:0000313" key="5">
    <source>
        <dbReference type="EMBL" id="KAK0673119.1"/>
    </source>
</evidence>
<dbReference type="PANTHER" id="PTHR24161:SF124">
    <property type="entry name" value="TRANSIENT RECEPTOR POTENTIAL CHANNEL PYREXIA"/>
    <property type="match status" value="1"/>
</dbReference>
<dbReference type="PROSITE" id="PS50297">
    <property type="entry name" value="ANK_REP_REGION"/>
    <property type="match status" value="1"/>
</dbReference>
<dbReference type="SMART" id="SM00248">
    <property type="entry name" value="ANK"/>
    <property type="match status" value="5"/>
</dbReference>
<dbReference type="SUPFAM" id="SSF48403">
    <property type="entry name" value="Ankyrin repeat"/>
    <property type="match status" value="1"/>
</dbReference>
<feature type="repeat" description="ANK" evidence="3">
    <location>
        <begin position="368"/>
        <end position="390"/>
    </location>
</feature>
<evidence type="ECO:0000256" key="2">
    <source>
        <dbReference type="ARBA" id="ARBA00023043"/>
    </source>
</evidence>
<dbReference type="PROSITE" id="PS50088">
    <property type="entry name" value="ANK_REPEAT"/>
    <property type="match status" value="1"/>
</dbReference>
<accession>A0AA39ZL54</accession>
<dbReference type="InterPro" id="IPR002110">
    <property type="entry name" value="Ankyrin_rpt"/>
</dbReference>
<keyword evidence="2 3" id="KW-0040">ANK repeat</keyword>
<comment type="caution">
    <text evidence="5">The sequence shown here is derived from an EMBL/GenBank/DDBJ whole genome shotgun (WGS) entry which is preliminary data.</text>
</comment>
<dbReference type="InterPro" id="IPR036770">
    <property type="entry name" value="Ankyrin_rpt-contain_sf"/>
</dbReference>
<protein>
    <submittedName>
        <fullName evidence="5">Ankyrin repeat-containing domain protein</fullName>
    </submittedName>
</protein>
<dbReference type="AlphaFoldDB" id="A0AA39ZL54"/>
<keyword evidence="1" id="KW-0677">Repeat</keyword>
<evidence type="ECO:0000256" key="1">
    <source>
        <dbReference type="ARBA" id="ARBA00022737"/>
    </source>
</evidence>
<evidence type="ECO:0000256" key="3">
    <source>
        <dbReference type="PROSITE-ProRule" id="PRU00023"/>
    </source>
</evidence>